<gene>
    <name evidence="1" type="ORF">DL764_003205</name>
</gene>
<organism evidence="1 2">
    <name type="scientific">Monosporascus ibericus</name>
    <dbReference type="NCBI Taxonomy" id="155417"/>
    <lineage>
        <taxon>Eukaryota</taxon>
        <taxon>Fungi</taxon>
        <taxon>Dikarya</taxon>
        <taxon>Ascomycota</taxon>
        <taxon>Pezizomycotina</taxon>
        <taxon>Sordariomycetes</taxon>
        <taxon>Xylariomycetidae</taxon>
        <taxon>Xylariales</taxon>
        <taxon>Xylariales incertae sedis</taxon>
        <taxon>Monosporascus</taxon>
    </lineage>
</organism>
<evidence type="ECO:0008006" key="3">
    <source>
        <dbReference type="Google" id="ProtNLM"/>
    </source>
</evidence>
<proteinExistence type="predicted"/>
<accession>A0A4Q4TLE2</accession>
<sequence length="299" mass="33540">MASASQKELQKLYASSRNGLDDEGLATLIDASELIMRSPARILLAQMGLDKSVTAPFRLLDNACGAGPIAAELQDQIDAQVLARSKVLCADFHASMVDTLKRRVVMNGWSNIETAVFDAQNSGLPDASFSHITINFAMHLIPDPQAVLRDTMRLLQPGGTFGFTVWHKDNEGWLPDMRTCLEALPFEAPLPNPFPMATHGQPQWTEEGGIEKELKDGGFLKIEINTMTQIVHVDSAEHYVKCFDMIKQWIVNTYWSEESKEKAKGTLDEHMVKHLKDKHDNRGWDLTWKMIFATCQKPM</sequence>
<dbReference type="OrthoDB" id="66144at2759"/>
<dbReference type="PANTHER" id="PTHR43861">
    <property type="entry name" value="TRANS-ACONITATE 2-METHYLTRANSFERASE-RELATED"/>
    <property type="match status" value="1"/>
</dbReference>
<dbReference type="Pfam" id="PF01209">
    <property type="entry name" value="Ubie_methyltran"/>
    <property type="match status" value="1"/>
</dbReference>
<comment type="caution">
    <text evidence="1">The sequence shown here is derived from an EMBL/GenBank/DDBJ whole genome shotgun (WGS) entry which is preliminary data.</text>
</comment>
<evidence type="ECO:0000313" key="2">
    <source>
        <dbReference type="Proteomes" id="UP000293360"/>
    </source>
</evidence>
<dbReference type="InterPro" id="IPR029063">
    <property type="entry name" value="SAM-dependent_MTases_sf"/>
</dbReference>
<dbReference type="EMBL" id="QJNU01000134">
    <property type="protein sequence ID" value="RYP06360.1"/>
    <property type="molecule type" value="Genomic_DNA"/>
</dbReference>
<dbReference type="Gene3D" id="3.40.50.150">
    <property type="entry name" value="Vaccinia Virus protein VP39"/>
    <property type="match status" value="1"/>
</dbReference>
<evidence type="ECO:0000313" key="1">
    <source>
        <dbReference type="EMBL" id="RYP06360.1"/>
    </source>
</evidence>
<dbReference type="AlphaFoldDB" id="A0A4Q4TLE2"/>
<name>A0A4Q4TLE2_9PEZI</name>
<dbReference type="CDD" id="cd02440">
    <property type="entry name" value="AdoMet_MTases"/>
    <property type="match status" value="1"/>
</dbReference>
<dbReference type="Proteomes" id="UP000293360">
    <property type="component" value="Unassembled WGS sequence"/>
</dbReference>
<protein>
    <recommendedName>
        <fullName evidence="3">Methyltransferase type 11 domain-containing protein</fullName>
    </recommendedName>
</protein>
<keyword evidence="2" id="KW-1185">Reference proteome</keyword>
<reference evidence="1 2" key="1">
    <citation type="submission" date="2018-06" db="EMBL/GenBank/DDBJ databases">
        <title>Complete Genomes of Monosporascus.</title>
        <authorList>
            <person name="Robinson A.J."/>
            <person name="Natvig D.O."/>
        </authorList>
    </citation>
    <scope>NUCLEOTIDE SEQUENCE [LARGE SCALE GENOMIC DNA]</scope>
    <source>
        <strain evidence="1 2">CBS 110550</strain>
    </source>
</reference>
<dbReference type="SUPFAM" id="SSF53335">
    <property type="entry name" value="S-adenosyl-L-methionine-dependent methyltransferases"/>
    <property type="match status" value="1"/>
</dbReference>